<dbReference type="Proteomes" id="UP000826462">
    <property type="component" value="Chromosome 2"/>
</dbReference>
<organism evidence="2 3">
    <name type="scientific">Paraburkholderia edwinii</name>
    <dbReference type="NCBI Taxonomy" id="2861782"/>
    <lineage>
        <taxon>Bacteria</taxon>
        <taxon>Pseudomonadati</taxon>
        <taxon>Pseudomonadota</taxon>
        <taxon>Betaproteobacteria</taxon>
        <taxon>Burkholderiales</taxon>
        <taxon>Burkholderiaceae</taxon>
        <taxon>Paraburkholderia</taxon>
    </lineage>
</organism>
<name>A0ABX8V044_9BURK</name>
<evidence type="ECO:0000313" key="3">
    <source>
        <dbReference type="Proteomes" id="UP000826462"/>
    </source>
</evidence>
<dbReference type="InterPro" id="IPR007138">
    <property type="entry name" value="ABM_dom"/>
</dbReference>
<gene>
    <name evidence="2" type="ORF">KZJ38_24540</name>
</gene>
<feature type="domain" description="ABM" evidence="1">
    <location>
        <begin position="10"/>
        <end position="69"/>
    </location>
</feature>
<dbReference type="Pfam" id="PF03992">
    <property type="entry name" value="ABM"/>
    <property type="match status" value="1"/>
</dbReference>
<dbReference type="Gene3D" id="3.30.70.100">
    <property type="match status" value="1"/>
</dbReference>
<keyword evidence="2" id="KW-0560">Oxidoreductase</keyword>
<keyword evidence="3" id="KW-1185">Reference proteome</keyword>
<evidence type="ECO:0000313" key="2">
    <source>
        <dbReference type="EMBL" id="QYD72860.1"/>
    </source>
</evidence>
<protein>
    <submittedName>
        <fullName evidence="2">Antibiotic biosynthesis monooxygenase</fullName>
    </submittedName>
</protein>
<dbReference type="GO" id="GO:0004497">
    <property type="term" value="F:monooxygenase activity"/>
    <property type="evidence" value="ECO:0007669"/>
    <property type="project" value="UniProtKB-KW"/>
</dbReference>
<evidence type="ECO:0000259" key="1">
    <source>
        <dbReference type="Pfam" id="PF03992"/>
    </source>
</evidence>
<accession>A0ABX8V044</accession>
<proteinExistence type="predicted"/>
<dbReference type="RefSeq" id="WP_219802298.1">
    <property type="nucleotide sequence ID" value="NZ_CP080096.1"/>
</dbReference>
<reference evidence="2 3" key="1">
    <citation type="submission" date="2021-07" db="EMBL/GenBank/DDBJ databases">
        <title>Paraburkholderia edwinii protects Aspergillus sp. from phenazines by acting as a toxin sponge.</title>
        <authorList>
            <person name="Dahlstrom K.M."/>
            <person name="Newman D.K."/>
        </authorList>
    </citation>
    <scope>NUCLEOTIDE SEQUENCE [LARGE SCALE GENOMIC DNA]</scope>
    <source>
        <strain evidence="2 3">Pe01</strain>
    </source>
</reference>
<dbReference type="EMBL" id="CP080096">
    <property type="protein sequence ID" value="QYD72860.1"/>
    <property type="molecule type" value="Genomic_DNA"/>
</dbReference>
<dbReference type="SUPFAM" id="SSF54909">
    <property type="entry name" value="Dimeric alpha+beta barrel"/>
    <property type="match status" value="1"/>
</dbReference>
<sequence>MSEKTSFIVHLPGKPEAREELYSSLLEVLDAMSGEPDFVNTYLHRSAEDPDTLVLYETWACSPQYFQEHHLKKTYRVEYEKKLRDLLKADRRFEWLDPIRSYEK</sequence>
<dbReference type="InterPro" id="IPR011008">
    <property type="entry name" value="Dimeric_a/b-barrel"/>
</dbReference>
<keyword evidence="2" id="KW-0503">Monooxygenase</keyword>